<organism evidence="1">
    <name type="scientific">Oceanithermus profundus</name>
    <dbReference type="NCBI Taxonomy" id="187137"/>
    <lineage>
        <taxon>Bacteria</taxon>
        <taxon>Thermotogati</taxon>
        <taxon>Deinococcota</taxon>
        <taxon>Deinococci</taxon>
        <taxon>Thermales</taxon>
        <taxon>Thermaceae</taxon>
        <taxon>Oceanithermus</taxon>
    </lineage>
</organism>
<comment type="caution">
    <text evidence="1">The sequence shown here is derived from an EMBL/GenBank/DDBJ whole genome shotgun (WGS) entry which is preliminary data.</text>
</comment>
<name>A0A7C4Z6L1_9DEIN</name>
<reference evidence="1" key="1">
    <citation type="journal article" date="2020" name="mSystems">
        <title>Genome- and Community-Level Interaction Insights into Carbon Utilization and Element Cycling Functions of Hydrothermarchaeota in Hydrothermal Sediment.</title>
        <authorList>
            <person name="Zhou Z."/>
            <person name="Liu Y."/>
            <person name="Xu W."/>
            <person name="Pan J."/>
            <person name="Luo Z.H."/>
            <person name="Li M."/>
        </authorList>
    </citation>
    <scope>NUCLEOTIDE SEQUENCE [LARGE SCALE GENOMIC DNA]</scope>
    <source>
        <strain evidence="1">HyVt-570</strain>
    </source>
</reference>
<protein>
    <submittedName>
        <fullName evidence="1">Uncharacterized protein</fullName>
    </submittedName>
</protein>
<gene>
    <name evidence="1" type="ORF">ENK37_11190</name>
</gene>
<accession>A0A7C4Z6L1</accession>
<evidence type="ECO:0000313" key="1">
    <source>
        <dbReference type="EMBL" id="HGY10594.1"/>
    </source>
</evidence>
<proteinExistence type="predicted"/>
<sequence length="71" mass="7975">MDWETLAAEARERGLVLEKLESEGWPDQEVWEFALLVVRELTLRGLLPAHAAADLPDCFSSRALDPNAKNL</sequence>
<dbReference type="Proteomes" id="UP000885759">
    <property type="component" value="Unassembled WGS sequence"/>
</dbReference>
<dbReference type="EMBL" id="DRPZ01000280">
    <property type="protein sequence ID" value="HGY10594.1"/>
    <property type="molecule type" value="Genomic_DNA"/>
</dbReference>
<dbReference type="AlphaFoldDB" id="A0A7C4Z6L1"/>